<gene>
    <name evidence="1" type="ORF">L0C25_17195</name>
</gene>
<organism evidence="1 2">
    <name type="scientific">Solicola gregarius</name>
    <dbReference type="NCBI Taxonomy" id="2908642"/>
    <lineage>
        <taxon>Bacteria</taxon>
        <taxon>Bacillati</taxon>
        <taxon>Actinomycetota</taxon>
        <taxon>Actinomycetes</taxon>
        <taxon>Propionibacteriales</taxon>
        <taxon>Nocardioidaceae</taxon>
        <taxon>Solicola</taxon>
    </lineage>
</organism>
<dbReference type="InterPro" id="IPR050563">
    <property type="entry name" value="4-hydroxybenzoyl-CoA_TE"/>
</dbReference>
<dbReference type="CDD" id="cd00586">
    <property type="entry name" value="4HBT"/>
    <property type="match status" value="1"/>
</dbReference>
<proteinExistence type="predicted"/>
<dbReference type="RefSeq" id="WP_271632932.1">
    <property type="nucleotide sequence ID" value="NZ_CP094970.1"/>
</dbReference>
<name>A0AA46TG72_9ACTN</name>
<dbReference type="AlphaFoldDB" id="A0AA46TG72"/>
<protein>
    <submittedName>
        <fullName evidence="1">Acyl-CoA thioesterase</fullName>
    </submittedName>
</protein>
<dbReference type="InterPro" id="IPR029069">
    <property type="entry name" value="HotDog_dom_sf"/>
</dbReference>
<keyword evidence="2" id="KW-1185">Reference proteome</keyword>
<dbReference type="Gene3D" id="3.10.129.10">
    <property type="entry name" value="Hotdog Thioesterase"/>
    <property type="match status" value="1"/>
</dbReference>
<dbReference type="Proteomes" id="UP001164390">
    <property type="component" value="Chromosome"/>
</dbReference>
<dbReference type="PANTHER" id="PTHR31793:SF24">
    <property type="entry name" value="LONG-CHAIN ACYL-COA THIOESTERASE FADM"/>
    <property type="match status" value="1"/>
</dbReference>
<reference evidence="1" key="1">
    <citation type="submission" date="2022-01" db="EMBL/GenBank/DDBJ databases">
        <title>Nocardioidaceae gen. sp. A5X3R13.</title>
        <authorList>
            <person name="Lopez Marin M.A."/>
            <person name="Uhlik O."/>
        </authorList>
    </citation>
    <scope>NUCLEOTIDE SEQUENCE</scope>
    <source>
        <strain evidence="1">A5X3R13</strain>
    </source>
</reference>
<dbReference type="EMBL" id="CP094970">
    <property type="protein sequence ID" value="UYM04264.1"/>
    <property type="molecule type" value="Genomic_DNA"/>
</dbReference>
<evidence type="ECO:0000313" key="2">
    <source>
        <dbReference type="Proteomes" id="UP001164390"/>
    </source>
</evidence>
<dbReference type="Pfam" id="PF13279">
    <property type="entry name" value="4HBT_2"/>
    <property type="match status" value="1"/>
</dbReference>
<accession>A0AA46TG72</accession>
<dbReference type="GO" id="GO:0047617">
    <property type="term" value="F:fatty acyl-CoA hydrolase activity"/>
    <property type="evidence" value="ECO:0007669"/>
    <property type="project" value="TreeGrafter"/>
</dbReference>
<dbReference type="KEGG" id="sgrg:L0C25_17195"/>
<dbReference type="SUPFAM" id="SSF54637">
    <property type="entry name" value="Thioesterase/thiol ester dehydrase-isomerase"/>
    <property type="match status" value="1"/>
</dbReference>
<dbReference type="PANTHER" id="PTHR31793">
    <property type="entry name" value="4-HYDROXYBENZOYL-COA THIOESTERASE FAMILY MEMBER"/>
    <property type="match status" value="1"/>
</dbReference>
<evidence type="ECO:0000313" key="1">
    <source>
        <dbReference type="EMBL" id="UYM04264.1"/>
    </source>
</evidence>
<sequence length="133" mass="15067">MTEPHRYTCCVRWSDVDAYGHVNNVMYFEYFQEARIMAMAEAVAADEQLGFVVARTVVDYRRPVLFRAEPYVIETRATHIGTSSFDLEAVIVDGTEALARSRTTVVAFDSATQRSRPLRPIEREGVTRILSSS</sequence>